<feature type="region of interest" description="Disordered" evidence="2">
    <location>
        <begin position="573"/>
        <end position="900"/>
    </location>
</feature>
<dbReference type="SMART" id="SM00240">
    <property type="entry name" value="FHA"/>
    <property type="match status" value="1"/>
</dbReference>
<dbReference type="PROSITE" id="PS50006">
    <property type="entry name" value="FHA_DOMAIN"/>
    <property type="match status" value="1"/>
</dbReference>
<sequence>MSLTSWFLVSSGGTRHRLPREMIFVGRDDCELMLQSRSVDKQHAVINYDASTDEHLVKDLGSLNGTFVNDVRIPEQTYITLKLEDKLRFGYDILKWFYPRLHTNLFTVVQGEMRVPEEALKHEKFTIQLQLSQKSSESELSKSASAKSIDSKGADAASEVQHKATEALKSEEKAMDISAMPRGTPLYGQPSWWGDDEVDEKRAFKTNGKPEEKNHEAGTSGCSIDVKQVEEQSAAANEEVLFPFCREPSYFEIPTKEFQQPSQITESTIHEIPTKDTPSSHITGAGHASFTIEFDDSTPGKVTIRDHVTKFTSDQRHKSKKSSPGTQDLPGIQTGMMAPENKVADWLAQNNPPQMLWERTEEDSKSIKSDVPVYLKRLKGNKHDDGTQSDSENAGAHRRCSKRATLEEHLRRHHSEHKKLQKVQATEKHQDQAVTSSAHHRGGHGVPHGKLLKQKSEEPSVSIPFLQTALLRSSGSLGHRPSQEMDKMLKNQATSATSEKDNDDDQSDKGTYTIELENPNSEEVEARKMIDKVFGVDDNQDYNRPIINEKHKDLIKDWALSSAAAVMEERKPLTTSGFHHSEEGTSSSGSKRWVSQWASLAANHTRHDQEERIMEFSAPLPLENETEISESGMTVRSTGSATSLASQGERRRRTLPQLPNEEKSLESHRAKVITPRSEIGEKQDTELQEKEAPTQVYQKDKQDADRPSSKMNRAVNGETLKTGGDNKTLLHLGSSAPGKEKNETDKETSLVKQTLAKLQQQEQREEAQWTPTKLSSKNVSGQTDKCREEPFKQESQPSEKNSGHSTSKGDRVAQSENKRRKAEEILKSQTPKGGDKKESSKSLVRQGSFTIEKPSPNIPIELIPHINKQTSSTPSSLALTPASRIRERSESLDPDSSMDTTLILKDTEAVMAFLEAKLREDNKTDEGPDTPSYNRDNSISPESDVDTASTISLVTGETERKSTQKRKSFTSLYKDRCSTGSPSKDVTKSSSSGTREKMEKKTKSRSTDVSSRADGRKFVQSSGRIRQPSVDLTDDDQTSSVPHSAISDIMSSDQETYSCKPHGRTPLTSADEHVHSKLEGSKVTKSKTSPVVSGSSSKSTTLPRPRPTRTSLLRRARLGEASDSELADADKASVASEVSTTSSTSKPPTGRRNISRIDLLAQPRRTRLGSLSARSDSEATISRSSASSRTAEAIIRSGARLVPSDKFSPRIRANSISRLSDSKVKSMTSAHGSASVNSRWRRFPTDYASTSEDEFGSNRNSPKHTRLRTSPALKTTRLQSAGSAMPTSSSFKHRIKEQEDYIRDWTAHREEIARISQDLALIAREINDVAGEIDSVTSSGTAPSTTVSTAATTPGSAIDTREEVGDLHGEMHKVLSFLYFFCFYLNFRKIPPLVHSKTPEGNNGRSGDPRSQAAEPPDHLTITRRRTWSRDEVMGDNLLLSSVFQFSKKIRQSIDKTEISSILQELKRVEKQLQAINAMIDPDGTLEALNNMGFPSAMLPSPPKQKSSPVNNHSSPGQTPTLGQPEARALHPAAISVSAEFENAESEADFSIHFNRFNPDGEEEDVTVHE</sequence>
<feature type="region of interest" description="Disordered" evidence="2">
    <location>
        <begin position="310"/>
        <end position="334"/>
    </location>
</feature>
<comment type="similarity">
    <text evidence="1">Belongs to the CEP170 family.</text>
</comment>
<feature type="region of interest" description="Disordered" evidence="2">
    <location>
        <begin position="378"/>
        <end position="451"/>
    </location>
</feature>
<organism evidence="4 5">
    <name type="scientific">Rhinopithecus bieti</name>
    <name type="common">Black snub-nosed monkey</name>
    <name type="synonym">Pygathrix bieti</name>
    <dbReference type="NCBI Taxonomy" id="61621"/>
    <lineage>
        <taxon>Eukaryota</taxon>
        <taxon>Metazoa</taxon>
        <taxon>Chordata</taxon>
        <taxon>Craniata</taxon>
        <taxon>Vertebrata</taxon>
        <taxon>Euteleostomi</taxon>
        <taxon>Mammalia</taxon>
        <taxon>Eutheria</taxon>
        <taxon>Euarchontoglires</taxon>
        <taxon>Primates</taxon>
        <taxon>Haplorrhini</taxon>
        <taxon>Catarrhini</taxon>
        <taxon>Cercopithecidae</taxon>
        <taxon>Colobinae</taxon>
        <taxon>Rhinopithecus</taxon>
    </lineage>
</organism>
<feature type="region of interest" description="Disordered" evidence="2">
    <location>
        <begin position="1335"/>
        <end position="1357"/>
    </location>
</feature>
<feature type="compositionally biased region" description="Basic and acidic residues" evidence="2">
    <location>
        <begin position="807"/>
        <end position="826"/>
    </location>
</feature>
<feature type="compositionally biased region" description="Low complexity" evidence="2">
    <location>
        <begin position="1083"/>
        <end position="1113"/>
    </location>
</feature>
<feature type="region of interest" description="Disordered" evidence="2">
    <location>
        <begin position="1398"/>
        <end position="1421"/>
    </location>
</feature>
<feature type="region of interest" description="Disordered" evidence="2">
    <location>
        <begin position="136"/>
        <end position="163"/>
    </location>
</feature>
<dbReference type="InterPro" id="IPR051176">
    <property type="entry name" value="Cent_Immune-Sig_Mod"/>
</dbReference>
<dbReference type="STRING" id="61621.ENSRBIP00000026542"/>
<feature type="compositionally biased region" description="Basic and acidic residues" evidence="2">
    <location>
        <begin position="738"/>
        <end position="749"/>
    </location>
</feature>
<feature type="compositionally biased region" description="Low complexity" evidence="2">
    <location>
        <begin position="1132"/>
        <end position="1148"/>
    </location>
</feature>
<dbReference type="GO" id="GO:0005829">
    <property type="term" value="C:cytosol"/>
    <property type="evidence" value="ECO:0007669"/>
    <property type="project" value="Ensembl"/>
</dbReference>
<feature type="compositionally biased region" description="Basic and acidic residues" evidence="2">
    <location>
        <begin position="605"/>
        <end position="614"/>
    </location>
</feature>
<dbReference type="Ensembl" id="ENSRBIT00000050459.1">
    <property type="protein sequence ID" value="ENSRBIP00000026542.1"/>
    <property type="gene ID" value="ENSRBIG00000037096.1"/>
</dbReference>
<feature type="compositionally biased region" description="Basic and acidic residues" evidence="2">
    <location>
        <begin position="678"/>
        <end position="708"/>
    </location>
</feature>
<name>A0A2K6LSP5_RHIBE</name>
<dbReference type="InterPro" id="IPR029300">
    <property type="entry name" value="CEP170_C"/>
</dbReference>
<dbReference type="PANTHER" id="PTHR15715:SF17">
    <property type="entry name" value="CENTROSOMAL PROTEIN OF 170 KDA"/>
    <property type="match status" value="1"/>
</dbReference>
<feature type="region of interest" description="Disordered" evidence="2">
    <location>
        <begin position="1493"/>
        <end position="1542"/>
    </location>
</feature>
<dbReference type="GO" id="GO:0005814">
    <property type="term" value="C:centriole"/>
    <property type="evidence" value="ECO:0007669"/>
    <property type="project" value="Ensembl"/>
</dbReference>
<protein>
    <submittedName>
        <fullName evidence="4">Centrosomal protein 170</fullName>
    </submittedName>
</protein>
<dbReference type="InterPro" id="IPR008984">
    <property type="entry name" value="SMAD_FHA_dom_sf"/>
</dbReference>
<accession>A0A2K6LSP5</accession>
<dbReference type="Pfam" id="PF00498">
    <property type="entry name" value="FHA"/>
    <property type="match status" value="1"/>
</dbReference>
<feature type="compositionally biased region" description="Polar residues" evidence="2">
    <location>
        <begin position="931"/>
        <end position="955"/>
    </location>
</feature>
<dbReference type="SUPFAM" id="SSF49879">
    <property type="entry name" value="SMAD/FHA domain"/>
    <property type="match status" value="1"/>
</dbReference>
<reference evidence="4 5" key="1">
    <citation type="submission" date="2016-06" db="EMBL/GenBank/DDBJ databases">
        <title>Genome of Rhinopithecus bieti.</title>
        <authorList>
            <person name="Wu"/>
            <person name="C.-I. and Zhang"/>
            <person name="Y."/>
        </authorList>
    </citation>
    <scope>NUCLEOTIDE SEQUENCE</scope>
</reference>
<keyword evidence="5" id="KW-1185">Reference proteome</keyword>
<dbReference type="GO" id="GO:0036064">
    <property type="term" value="C:ciliary basal body"/>
    <property type="evidence" value="ECO:0007669"/>
    <property type="project" value="Ensembl"/>
</dbReference>
<dbReference type="GeneTree" id="ENSGT00940000155103"/>
<proteinExistence type="inferred from homology"/>
<evidence type="ECO:0000313" key="5">
    <source>
        <dbReference type="Proteomes" id="UP000233180"/>
    </source>
</evidence>
<evidence type="ECO:0000256" key="1">
    <source>
        <dbReference type="ARBA" id="ARBA00010436"/>
    </source>
</evidence>
<dbReference type="PANTHER" id="PTHR15715">
    <property type="entry name" value="CENTROSOMAL PROTEIN OF 170 KDA"/>
    <property type="match status" value="1"/>
</dbReference>
<feature type="compositionally biased region" description="Polar residues" evidence="2">
    <location>
        <begin position="1504"/>
        <end position="1522"/>
    </location>
</feature>
<evidence type="ECO:0000313" key="4">
    <source>
        <dbReference type="Ensembl" id="ENSRBIP00000026542.1"/>
    </source>
</evidence>
<feature type="region of interest" description="Disordered" evidence="2">
    <location>
        <begin position="916"/>
        <end position="1185"/>
    </location>
</feature>
<reference evidence="4" key="3">
    <citation type="submission" date="2025-09" db="UniProtKB">
        <authorList>
            <consortium name="Ensembl"/>
        </authorList>
    </citation>
    <scope>IDENTIFICATION</scope>
</reference>
<feature type="compositionally biased region" description="Basic and acidic residues" evidence="2">
    <location>
        <begin position="1070"/>
        <end position="1082"/>
    </location>
</feature>
<feature type="region of interest" description="Disordered" evidence="2">
    <location>
        <begin position="475"/>
        <end position="524"/>
    </location>
</feature>
<feature type="compositionally biased region" description="Polar residues" evidence="2">
    <location>
        <begin position="750"/>
        <end position="761"/>
    </location>
</feature>
<dbReference type="Gene3D" id="2.60.200.20">
    <property type="match status" value="1"/>
</dbReference>
<feature type="compositionally biased region" description="Polar residues" evidence="2">
    <location>
        <begin position="769"/>
        <end position="783"/>
    </location>
</feature>
<feature type="compositionally biased region" description="Basic residues" evidence="2">
    <location>
        <begin position="411"/>
        <end position="421"/>
    </location>
</feature>
<dbReference type="InterPro" id="IPR000253">
    <property type="entry name" value="FHA_dom"/>
</dbReference>
<feature type="compositionally biased region" description="Basic and acidic residues" evidence="2">
    <location>
        <begin position="916"/>
        <end position="926"/>
    </location>
</feature>
<gene>
    <name evidence="4" type="primary">CEP170</name>
</gene>
<feature type="compositionally biased region" description="Basic and acidic residues" evidence="2">
    <location>
        <begin position="660"/>
        <end position="669"/>
    </location>
</feature>
<feature type="compositionally biased region" description="Low complexity" evidence="2">
    <location>
        <begin position="870"/>
        <end position="883"/>
    </location>
</feature>
<feature type="domain" description="FHA" evidence="3">
    <location>
        <begin position="23"/>
        <end position="73"/>
    </location>
</feature>
<dbReference type="Proteomes" id="UP000233180">
    <property type="component" value="Unassembled WGS sequence"/>
</dbReference>
<evidence type="ECO:0000256" key="2">
    <source>
        <dbReference type="SAM" id="MobiDB-lite"/>
    </source>
</evidence>
<reference evidence="4" key="2">
    <citation type="submission" date="2025-08" db="UniProtKB">
        <authorList>
            <consortium name="Ensembl"/>
        </authorList>
    </citation>
    <scope>IDENTIFICATION</scope>
</reference>
<dbReference type="GO" id="GO:0120103">
    <property type="term" value="C:centriolar subdistal appendage"/>
    <property type="evidence" value="ECO:0007669"/>
    <property type="project" value="Ensembl"/>
</dbReference>
<feature type="region of interest" description="Disordered" evidence="2">
    <location>
        <begin position="1248"/>
        <end position="1270"/>
    </location>
</feature>
<dbReference type="GO" id="GO:0005813">
    <property type="term" value="C:centrosome"/>
    <property type="evidence" value="ECO:0007669"/>
    <property type="project" value="Ensembl"/>
</dbReference>
<dbReference type="Pfam" id="PF15308">
    <property type="entry name" value="CEP170_C"/>
    <property type="match status" value="1"/>
</dbReference>
<evidence type="ECO:0000259" key="3">
    <source>
        <dbReference type="PROSITE" id="PS50006"/>
    </source>
</evidence>
<feature type="compositionally biased region" description="Polar residues" evidence="2">
    <location>
        <begin position="793"/>
        <end position="806"/>
    </location>
</feature>
<feature type="compositionally biased region" description="Polar residues" evidence="2">
    <location>
        <begin position="629"/>
        <end position="646"/>
    </location>
</feature>
<feature type="compositionally biased region" description="Low complexity" evidence="2">
    <location>
        <begin position="980"/>
        <end position="993"/>
    </location>
</feature>